<evidence type="ECO:0000256" key="1">
    <source>
        <dbReference type="SAM" id="Phobius"/>
    </source>
</evidence>
<keyword evidence="1" id="KW-1133">Transmembrane helix</keyword>
<name>A0ABT9JCL9_9RHOB</name>
<keyword evidence="1" id="KW-0472">Membrane</keyword>
<keyword evidence="1" id="KW-0812">Transmembrane</keyword>
<evidence type="ECO:0000313" key="2">
    <source>
        <dbReference type="EMBL" id="MDP5307553.1"/>
    </source>
</evidence>
<keyword evidence="3" id="KW-1185">Reference proteome</keyword>
<feature type="transmembrane region" description="Helical" evidence="1">
    <location>
        <begin position="22"/>
        <end position="42"/>
    </location>
</feature>
<comment type="caution">
    <text evidence="2">The sequence shown here is derived from an EMBL/GenBank/DDBJ whole genome shotgun (WGS) entry which is preliminary data.</text>
</comment>
<evidence type="ECO:0000313" key="3">
    <source>
        <dbReference type="Proteomes" id="UP001224997"/>
    </source>
</evidence>
<reference evidence="2 3" key="1">
    <citation type="submission" date="2023-08" db="EMBL/GenBank/DDBJ databases">
        <authorList>
            <person name="Park J.-S."/>
        </authorList>
    </citation>
    <scope>NUCLEOTIDE SEQUENCE [LARGE SCALE GENOMIC DNA]</scope>
    <source>
        <strain evidence="2 3">2205BS29-5</strain>
    </source>
</reference>
<accession>A0ABT9JCL9</accession>
<dbReference type="Proteomes" id="UP001224997">
    <property type="component" value="Unassembled WGS sequence"/>
</dbReference>
<proteinExistence type="predicted"/>
<gene>
    <name evidence="2" type="ORF">Q5Y72_10660</name>
</gene>
<dbReference type="RefSeq" id="WP_305963404.1">
    <property type="nucleotide sequence ID" value="NZ_JAVAMQ010000008.1"/>
</dbReference>
<organism evidence="2 3">
    <name type="scientific">Paracoccus spongiarum</name>
    <dbReference type="NCBI Taxonomy" id="3064387"/>
    <lineage>
        <taxon>Bacteria</taxon>
        <taxon>Pseudomonadati</taxon>
        <taxon>Pseudomonadota</taxon>
        <taxon>Alphaproteobacteria</taxon>
        <taxon>Rhodobacterales</taxon>
        <taxon>Paracoccaceae</taxon>
        <taxon>Paracoccus</taxon>
    </lineage>
</organism>
<protein>
    <submittedName>
        <fullName evidence="2">Uncharacterized protein</fullName>
    </submittedName>
</protein>
<dbReference type="EMBL" id="JAVAMQ010000008">
    <property type="protein sequence ID" value="MDP5307553.1"/>
    <property type="molecule type" value="Genomic_DNA"/>
</dbReference>
<sequence length="43" mass="4620">MTDEPEARDQAPLPEAGAGRVLLHWIFITLLMTALIGGAALLF</sequence>